<comment type="caution">
    <text evidence="9">The sequence shown here is derived from an EMBL/GenBank/DDBJ whole genome shotgun (WGS) entry which is preliminary data.</text>
</comment>
<dbReference type="EMBL" id="BONZ01000055">
    <property type="protein sequence ID" value="GIH17520.1"/>
    <property type="molecule type" value="Genomic_DNA"/>
</dbReference>
<dbReference type="SUPFAM" id="SSF161098">
    <property type="entry name" value="MetI-like"/>
    <property type="match status" value="1"/>
</dbReference>
<dbReference type="RefSeq" id="WP_373319589.1">
    <property type="nucleotide sequence ID" value="NZ_BONZ01000055.1"/>
</dbReference>
<dbReference type="InterPro" id="IPR035906">
    <property type="entry name" value="MetI-like_sf"/>
</dbReference>
<dbReference type="GO" id="GO:0005886">
    <property type="term" value="C:plasma membrane"/>
    <property type="evidence" value="ECO:0007669"/>
    <property type="project" value="UniProtKB-SubCell"/>
</dbReference>
<evidence type="ECO:0000313" key="9">
    <source>
        <dbReference type="EMBL" id="GIH17520.1"/>
    </source>
</evidence>
<evidence type="ECO:0000256" key="1">
    <source>
        <dbReference type="ARBA" id="ARBA00004651"/>
    </source>
</evidence>
<evidence type="ECO:0000256" key="7">
    <source>
        <dbReference type="RuleBase" id="RU363032"/>
    </source>
</evidence>
<evidence type="ECO:0000259" key="8">
    <source>
        <dbReference type="PROSITE" id="PS50928"/>
    </source>
</evidence>
<keyword evidence="10" id="KW-1185">Reference proteome</keyword>
<dbReference type="Proteomes" id="UP000642748">
    <property type="component" value="Unassembled WGS sequence"/>
</dbReference>
<feature type="transmembrane region" description="Helical" evidence="7">
    <location>
        <begin position="27"/>
        <end position="48"/>
    </location>
</feature>
<keyword evidence="6 7" id="KW-0472">Membrane</keyword>
<dbReference type="Gene3D" id="1.10.3720.10">
    <property type="entry name" value="MetI-like"/>
    <property type="match status" value="1"/>
</dbReference>
<dbReference type="PROSITE" id="PS50928">
    <property type="entry name" value="ABC_TM1"/>
    <property type="match status" value="1"/>
</dbReference>
<dbReference type="PANTHER" id="PTHR43744:SF6">
    <property type="entry name" value="ABC TRANSPORTER PERMEASE PROTEIN YESQ-RELATED"/>
    <property type="match status" value="1"/>
</dbReference>
<reference evidence="9" key="1">
    <citation type="submission" date="2021-01" db="EMBL/GenBank/DDBJ databases">
        <title>Whole genome shotgun sequence of Rugosimonospora africana NBRC 104875.</title>
        <authorList>
            <person name="Komaki H."/>
            <person name="Tamura T."/>
        </authorList>
    </citation>
    <scope>NUCLEOTIDE SEQUENCE</scope>
    <source>
        <strain evidence="9">NBRC 104875</strain>
    </source>
</reference>
<sequence>MATQLMTPPRPVAVRRTARRGGPAGRVVRVLIVLVLLCLVLYPLAWMVGNSLKSPTEIASNTGLLPKHWTWGNYHDGWFGLPTVTFGRFFLNSLIVSLGVVVANVASCLVTAYAFARLRFPLRKLWFAVMIGTLLMPNHVLVIPQYILFRHLNWINTPLPLIVPKLLATEAFFVFLIVQFMRGIPRDLDEAARLDGCSPYGVFRHVMFPLVRPALVTTAIFSFIWTWNDFFSQLIYLNDLPKKTVPVGLRMFMDATGQVSLGPMFAMAVVSLLPVFFFFAAFQRMLVEGINTSGLKG</sequence>
<keyword evidence="5 7" id="KW-1133">Transmembrane helix</keyword>
<comment type="subcellular location">
    <subcellularLocation>
        <location evidence="1 7">Cell membrane</location>
        <topology evidence="1 7">Multi-pass membrane protein</topology>
    </subcellularLocation>
</comment>
<feature type="transmembrane region" description="Helical" evidence="7">
    <location>
        <begin position="202"/>
        <end position="227"/>
    </location>
</feature>
<dbReference type="AlphaFoldDB" id="A0A8J3QU52"/>
<protein>
    <submittedName>
        <fullName evidence="9">Sugar ABC transporter permease</fullName>
    </submittedName>
</protein>
<keyword evidence="2 7" id="KW-0813">Transport</keyword>
<dbReference type="GO" id="GO:0055085">
    <property type="term" value="P:transmembrane transport"/>
    <property type="evidence" value="ECO:0007669"/>
    <property type="project" value="InterPro"/>
</dbReference>
<proteinExistence type="inferred from homology"/>
<dbReference type="CDD" id="cd06261">
    <property type="entry name" value="TM_PBP2"/>
    <property type="match status" value="1"/>
</dbReference>
<organism evidence="9 10">
    <name type="scientific">Rugosimonospora africana</name>
    <dbReference type="NCBI Taxonomy" id="556532"/>
    <lineage>
        <taxon>Bacteria</taxon>
        <taxon>Bacillati</taxon>
        <taxon>Actinomycetota</taxon>
        <taxon>Actinomycetes</taxon>
        <taxon>Micromonosporales</taxon>
        <taxon>Micromonosporaceae</taxon>
        <taxon>Rugosimonospora</taxon>
    </lineage>
</organism>
<feature type="domain" description="ABC transmembrane type-1" evidence="8">
    <location>
        <begin position="90"/>
        <end position="282"/>
    </location>
</feature>
<feature type="transmembrane region" description="Helical" evidence="7">
    <location>
        <begin position="261"/>
        <end position="282"/>
    </location>
</feature>
<feature type="transmembrane region" description="Helical" evidence="7">
    <location>
        <begin position="125"/>
        <end position="149"/>
    </location>
</feature>
<evidence type="ECO:0000256" key="3">
    <source>
        <dbReference type="ARBA" id="ARBA00022475"/>
    </source>
</evidence>
<evidence type="ECO:0000256" key="2">
    <source>
        <dbReference type="ARBA" id="ARBA00022448"/>
    </source>
</evidence>
<evidence type="ECO:0000256" key="4">
    <source>
        <dbReference type="ARBA" id="ARBA00022692"/>
    </source>
</evidence>
<name>A0A8J3QU52_9ACTN</name>
<feature type="transmembrane region" description="Helical" evidence="7">
    <location>
        <begin position="89"/>
        <end position="113"/>
    </location>
</feature>
<feature type="transmembrane region" description="Helical" evidence="7">
    <location>
        <begin position="161"/>
        <end position="181"/>
    </location>
</feature>
<evidence type="ECO:0000313" key="10">
    <source>
        <dbReference type="Proteomes" id="UP000642748"/>
    </source>
</evidence>
<keyword evidence="4 7" id="KW-0812">Transmembrane</keyword>
<comment type="similarity">
    <text evidence="7">Belongs to the binding-protein-dependent transport system permease family.</text>
</comment>
<evidence type="ECO:0000256" key="5">
    <source>
        <dbReference type="ARBA" id="ARBA00022989"/>
    </source>
</evidence>
<evidence type="ECO:0000256" key="6">
    <source>
        <dbReference type="ARBA" id="ARBA00023136"/>
    </source>
</evidence>
<dbReference type="Pfam" id="PF00528">
    <property type="entry name" value="BPD_transp_1"/>
    <property type="match status" value="1"/>
</dbReference>
<keyword evidence="3" id="KW-1003">Cell membrane</keyword>
<dbReference type="InterPro" id="IPR000515">
    <property type="entry name" value="MetI-like"/>
</dbReference>
<gene>
    <name evidence="9" type="ORF">Raf01_56920</name>
</gene>
<dbReference type="PANTHER" id="PTHR43744">
    <property type="entry name" value="ABC TRANSPORTER PERMEASE PROTEIN MG189-RELATED-RELATED"/>
    <property type="match status" value="1"/>
</dbReference>
<accession>A0A8J3QU52</accession>